<proteinExistence type="inferred from homology"/>
<evidence type="ECO:0000256" key="1">
    <source>
        <dbReference type="ARBA" id="ARBA00004365"/>
    </source>
</evidence>
<dbReference type="EMBL" id="JAINZW010000010">
    <property type="protein sequence ID" value="MBZ4040682.1"/>
    <property type="molecule type" value="Genomic_DNA"/>
</dbReference>
<evidence type="ECO:0000259" key="10">
    <source>
        <dbReference type="Pfam" id="PF22638"/>
    </source>
</evidence>
<accession>A0ABS7TA23</accession>
<comment type="similarity">
    <text evidence="3">Belongs to the flagella basal body rod proteins family.</text>
</comment>
<keyword evidence="11" id="KW-0969">Cilium</keyword>
<evidence type="ECO:0000259" key="8">
    <source>
        <dbReference type="Pfam" id="PF06429"/>
    </source>
</evidence>
<feature type="domain" description="Flagellar basal-body/hook protein C-terminal" evidence="8">
    <location>
        <begin position="583"/>
        <end position="620"/>
    </location>
</feature>
<dbReference type="PANTHER" id="PTHR30033:SF1">
    <property type="entry name" value="FLAGELLAR HOOK-ASSOCIATED PROTEIN 1"/>
    <property type="match status" value="1"/>
</dbReference>
<evidence type="ECO:0000256" key="2">
    <source>
        <dbReference type="ARBA" id="ARBA00004613"/>
    </source>
</evidence>
<feature type="domain" description="Flagellar hook-associated protein 1 D2-like" evidence="9">
    <location>
        <begin position="332"/>
        <end position="410"/>
    </location>
</feature>
<dbReference type="InterPro" id="IPR049119">
    <property type="entry name" value="FlgK_D2-like"/>
</dbReference>
<dbReference type="PANTHER" id="PTHR30033">
    <property type="entry name" value="FLAGELLAR HOOK-ASSOCIATED PROTEIN 1"/>
    <property type="match status" value="1"/>
</dbReference>
<dbReference type="InterPro" id="IPR001444">
    <property type="entry name" value="Flag_bb_rod_N"/>
</dbReference>
<dbReference type="RefSeq" id="WP_223677140.1">
    <property type="nucleotide sequence ID" value="NZ_JAINZW010000010.1"/>
</dbReference>
<comment type="subcellular location">
    <subcellularLocation>
        <location evidence="1">Bacterial flagellum</location>
    </subcellularLocation>
    <subcellularLocation>
        <location evidence="2">Secreted</location>
    </subcellularLocation>
</comment>
<protein>
    <recommendedName>
        <fullName evidence="4">Flagellar hook-associated protein 1</fullName>
    </recommendedName>
</protein>
<evidence type="ECO:0000259" key="9">
    <source>
        <dbReference type="Pfam" id="PF21158"/>
    </source>
</evidence>
<evidence type="ECO:0000256" key="6">
    <source>
        <dbReference type="ARBA" id="ARBA00023143"/>
    </source>
</evidence>
<dbReference type="NCBIfam" id="TIGR02492">
    <property type="entry name" value="flgK_ends"/>
    <property type="match status" value="1"/>
</dbReference>
<evidence type="ECO:0000256" key="4">
    <source>
        <dbReference type="ARBA" id="ARBA00016244"/>
    </source>
</evidence>
<feature type="domain" description="Flagellar basal body rod protein N-terminal" evidence="7">
    <location>
        <begin position="4"/>
        <end position="33"/>
    </location>
</feature>
<sequence length="625" mass="63490">MTMLSTGSSALLAFQRALGTVGNNVANAATPGYSRQRVELATRPGQGVGASHIGTGVDVAKLQRLADSLVFARQVDSSSELGRLQQLSSLSGRIDGLVSDTATGLSAPWSGFFGAVEGVVAEPTSTVARSQVLASAEQLAARWRSMDQSLAGMETETNERMTAQVGEANRIASEIANLNRDIVAAGSNATPELLDQRDLRVQQLAGLVGGETVMQDDGAMNVFTAGGQAMVLGNRAMSLSTVTDPFRPDRLQLALDGPNGPVQLPTSSVSGEVGGLLEFRNRVLDPARAEVGRLAVSFAQSFNTAQNAGVDYNGQPGADLFSIPAPKVDRHAGNTGGATLTAAFGDTGALKGHDLTLRFDGGAWSATRAGTGEPVAMTGTGTAGDPLVVDGVELVVGGAPANGDRFSLRPTSGAASGLTVALTDPAGIAAASPLQTAADTGNLGNASLGGARVTDPAAFAGFGGATIEFIDASQYTVDGAGPYPYTAGTPITGAGWSVQLDGAPVAGDSFTLSPTPARSSDNGNARVLAGLDTSGVLNGGTVGLTEGLAQFTGRVGSDARHAEMTLEAQSAIDAQVTAERESVSGVNLDEEAADLLRYQQAYQAAAQVIATADTLFQSLLGAVRR</sequence>
<evidence type="ECO:0000259" key="7">
    <source>
        <dbReference type="Pfam" id="PF00460"/>
    </source>
</evidence>
<dbReference type="PROSITE" id="PS00588">
    <property type="entry name" value="FLAGELLA_BB_ROD"/>
    <property type="match status" value="1"/>
</dbReference>
<keyword evidence="11" id="KW-0966">Cell projection</keyword>
<dbReference type="InterPro" id="IPR053927">
    <property type="entry name" value="FlgK_helical"/>
</dbReference>
<evidence type="ECO:0000256" key="3">
    <source>
        <dbReference type="ARBA" id="ARBA00009677"/>
    </source>
</evidence>
<dbReference type="Pfam" id="PF21158">
    <property type="entry name" value="flgK_1st_1"/>
    <property type="match status" value="1"/>
</dbReference>
<dbReference type="Proteomes" id="UP001430954">
    <property type="component" value="Unassembled WGS sequence"/>
</dbReference>
<comment type="caution">
    <text evidence="11">The sequence shown here is derived from an EMBL/GenBank/DDBJ whole genome shotgun (WGS) entry which is preliminary data.</text>
</comment>
<evidence type="ECO:0000313" key="11">
    <source>
        <dbReference type="EMBL" id="MBZ4040682.1"/>
    </source>
</evidence>
<reference evidence="11 12" key="1">
    <citation type="submission" date="2021-09" db="EMBL/GenBank/DDBJ databases">
        <title>Lysobacter sp. 13A isolated from the river sediment.</title>
        <authorList>
            <person name="Liu H."/>
            <person name="Li S."/>
            <person name="Mao S."/>
        </authorList>
    </citation>
    <scope>NUCLEOTIDE SEQUENCE [LARGE SCALE GENOMIC DNA]</scope>
    <source>
        <strain evidence="11 12">13A</strain>
    </source>
</reference>
<dbReference type="Pfam" id="PF22638">
    <property type="entry name" value="FlgK_D1"/>
    <property type="match status" value="1"/>
</dbReference>
<evidence type="ECO:0000256" key="5">
    <source>
        <dbReference type="ARBA" id="ARBA00022525"/>
    </source>
</evidence>
<dbReference type="InterPro" id="IPR019776">
    <property type="entry name" value="Flagellar_basal_body_rod_CS"/>
</dbReference>
<feature type="domain" description="Flagellar hook-associated protein FlgK helical" evidence="10">
    <location>
        <begin position="93"/>
        <end position="321"/>
    </location>
</feature>
<keyword evidence="11" id="KW-0282">Flagellum</keyword>
<dbReference type="Pfam" id="PF06429">
    <property type="entry name" value="Flg_bbr_C"/>
    <property type="match status" value="1"/>
</dbReference>
<keyword evidence="12" id="KW-1185">Reference proteome</keyword>
<gene>
    <name evidence="11" type="primary">flgK</name>
    <name evidence="11" type="ORF">K6753_14185</name>
</gene>
<evidence type="ECO:0000313" key="12">
    <source>
        <dbReference type="Proteomes" id="UP001430954"/>
    </source>
</evidence>
<dbReference type="Pfam" id="PF00460">
    <property type="entry name" value="Flg_bb_rod"/>
    <property type="match status" value="1"/>
</dbReference>
<dbReference type="InterPro" id="IPR002371">
    <property type="entry name" value="FlgK"/>
</dbReference>
<keyword evidence="6" id="KW-0975">Bacterial flagellum</keyword>
<dbReference type="SUPFAM" id="SSF64518">
    <property type="entry name" value="Phase 1 flagellin"/>
    <property type="match status" value="2"/>
</dbReference>
<dbReference type="InterPro" id="IPR010930">
    <property type="entry name" value="Flg_bb/hook_C_dom"/>
</dbReference>
<dbReference type="PRINTS" id="PR01005">
    <property type="entry name" value="FLGHOOKAP1"/>
</dbReference>
<name>A0ABS7TA23_9GAMM</name>
<keyword evidence="5" id="KW-0964">Secreted</keyword>
<organism evidence="11 12">
    <name type="scientific">Novilysobacter selenitireducens</name>
    <dbReference type="NCBI Taxonomy" id="2872639"/>
    <lineage>
        <taxon>Bacteria</taxon>
        <taxon>Pseudomonadati</taxon>
        <taxon>Pseudomonadota</taxon>
        <taxon>Gammaproteobacteria</taxon>
        <taxon>Lysobacterales</taxon>
        <taxon>Lysobacteraceae</taxon>
        <taxon>Novilysobacter</taxon>
    </lineage>
</organism>